<dbReference type="InterPro" id="IPR011991">
    <property type="entry name" value="ArsR-like_HTH"/>
</dbReference>
<proteinExistence type="predicted"/>
<dbReference type="Proteomes" id="UP001182303">
    <property type="component" value="Unassembled WGS sequence"/>
</dbReference>
<dbReference type="Pfam" id="PF01022">
    <property type="entry name" value="HTH_5"/>
    <property type="match status" value="1"/>
</dbReference>
<dbReference type="InterPro" id="IPR036390">
    <property type="entry name" value="WH_DNA-bd_sf"/>
</dbReference>
<dbReference type="GO" id="GO:0003700">
    <property type="term" value="F:DNA-binding transcription factor activity"/>
    <property type="evidence" value="ECO:0007669"/>
    <property type="project" value="InterPro"/>
</dbReference>
<feature type="domain" description="HTH arsR-type" evidence="4">
    <location>
        <begin position="1"/>
        <end position="95"/>
    </location>
</feature>
<dbReference type="Gene3D" id="1.10.10.10">
    <property type="entry name" value="Winged helix-like DNA-binding domain superfamily/Winged helix DNA-binding domain"/>
    <property type="match status" value="1"/>
</dbReference>
<evidence type="ECO:0000259" key="4">
    <source>
        <dbReference type="PROSITE" id="PS50987"/>
    </source>
</evidence>
<dbReference type="RefSeq" id="WP_310942917.1">
    <property type="nucleotide sequence ID" value="NZ_JARUIS010000003.1"/>
</dbReference>
<evidence type="ECO:0000313" key="6">
    <source>
        <dbReference type="Proteomes" id="UP001182303"/>
    </source>
</evidence>
<dbReference type="AlphaFoldDB" id="A0AAE4JV08"/>
<evidence type="ECO:0000256" key="3">
    <source>
        <dbReference type="ARBA" id="ARBA00023163"/>
    </source>
</evidence>
<sequence length="133" mass="15531">MDLVQMLKGLGDENRIRILNILKNGELCVCEIEHILGITQSNASRHLTKLSMLKIVGYEKKAQWVYYKLNEETLRKFPFIKELLENELNKIDTCKQDIENLIQFKKSGLNCANLKDHKNEISKECKCKNNKLH</sequence>
<reference evidence="5" key="1">
    <citation type="submission" date="2023-04" db="EMBL/GenBank/DDBJ databases">
        <title>Assessment of the microbiological origin of a defect in Grana Padano cheese.</title>
        <authorList>
            <person name="Zago M."/>
            <person name="Rossetti L."/>
            <person name="Bonvini B."/>
            <person name="Carminati D."/>
            <person name="Giraffa G."/>
        </authorList>
    </citation>
    <scope>NUCLEOTIDE SEQUENCE</scope>
    <source>
        <strain evidence="5">4990</strain>
    </source>
</reference>
<keyword evidence="3" id="KW-0804">Transcription</keyword>
<protein>
    <submittedName>
        <fullName evidence="5">Metalloregulator ArsR/SmtB family transcription factor</fullName>
    </submittedName>
</protein>
<dbReference type="PRINTS" id="PR00778">
    <property type="entry name" value="HTHARSR"/>
</dbReference>
<evidence type="ECO:0000256" key="1">
    <source>
        <dbReference type="ARBA" id="ARBA00023015"/>
    </source>
</evidence>
<evidence type="ECO:0000256" key="2">
    <source>
        <dbReference type="ARBA" id="ARBA00023125"/>
    </source>
</evidence>
<dbReference type="SUPFAM" id="SSF46785">
    <property type="entry name" value="Winged helix' DNA-binding domain"/>
    <property type="match status" value="1"/>
</dbReference>
<dbReference type="GO" id="GO:0003677">
    <property type="term" value="F:DNA binding"/>
    <property type="evidence" value="ECO:0007669"/>
    <property type="project" value="UniProtKB-KW"/>
</dbReference>
<gene>
    <name evidence="5" type="ORF">P9J83_03595</name>
</gene>
<dbReference type="EMBL" id="JARUIS010000003">
    <property type="protein sequence ID" value="MDS1002587.1"/>
    <property type="molecule type" value="Genomic_DNA"/>
</dbReference>
<accession>A0AAE4JV08</accession>
<dbReference type="InterPro" id="IPR036388">
    <property type="entry name" value="WH-like_DNA-bd_sf"/>
</dbReference>
<dbReference type="PANTHER" id="PTHR33154">
    <property type="entry name" value="TRANSCRIPTIONAL REGULATOR, ARSR FAMILY"/>
    <property type="match status" value="1"/>
</dbReference>
<dbReference type="InterPro" id="IPR001845">
    <property type="entry name" value="HTH_ArsR_DNA-bd_dom"/>
</dbReference>
<keyword evidence="2" id="KW-0238">DNA-binding</keyword>
<dbReference type="PROSITE" id="PS50987">
    <property type="entry name" value="HTH_ARSR_2"/>
    <property type="match status" value="1"/>
</dbReference>
<comment type="caution">
    <text evidence="5">The sequence shown here is derived from an EMBL/GenBank/DDBJ whole genome shotgun (WGS) entry which is preliminary data.</text>
</comment>
<organism evidence="5 6">
    <name type="scientific">Clostridium sporogenes</name>
    <dbReference type="NCBI Taxonomy" id="1509"/>
    <lineage>
        <taxon>Bacteria</taxon>
        <taxon>Bacillati</taxon>
        <taxon>Bacillota</taxon>
        <taxon>Clostridia</taxon>
        <taxon>Eubacteriales</taxon>
        <taxon>Clostridiaceae</taxon>
        <taxon>Clostridium</taxon>
    </lineage>
</organism>
<dbReference type="NCBIfam" id="NF033788">
    <property type="entry name" value="HTH_metalloreg"/>
    <property type="match status" value="1"/>
</dbReference>
<dbReference type="CDD" id="cd00090">
    <property type="entry name" value="HTH_ARSR"/>
    <property type="match status" value="1"/>
</dbReference>
<dbReference type="PANTHER" id="PTHR33154:SF18">
    <property type="entry name" value="ARSENICAL RESISTANCE OPERON REPRESSOR"/>
    <property type="match status" value="1"/>
</dbReference>
<evidence type="ECO:0000313" key="5">
    <source>
        <dbReference type="EMBL" id="MDS1002587.1"/>
    </source>
</evidence>
<name>A0AAE4JV08_CLOSG</name>
<keyword evidence="1" id="KW-0805">Transcription regulation</keyword>
<dbReference type="InterPro" id="IPR051081">
    <property type="entry name" value="HTH_MetalResp_TranReg"/>
</dbReference>
<dbReference type="SMART" id="SM00418">
    <property type="entry name" value="HTH_ARSR"/>
    <property type="match status" value="1"/>
</dbReference>